<dbReference type="SMART" id="SM00175">
    <property type="entry name" value="RAB"/>
    <property type="match status" value="1"/>
</dbReference>
<dbReference type="STRING" id="478820.A0A196SGR5"/>
<keyword evidence="1" id="KW-0547">Nucleotide-binding</keyword>
<dbReference type="Pfam" id="PF00071">
    <property type="entry name" value="Ras"/>
    <property type="match status" value="1"/>
</dbReference>
<name>A0A196SGR5_BLAHN</name>
<dbReference type="SMART" id="SM00173">
    <property type="entry name" value="RAS"/>
    <property type="match status" value="1"/>
</dbReference>
<dbReference type="PRINTS" id="PR00449">
    <property type="entry name" value="RASTRNSFRMNG"/>
</dbReference>
<evidence type="ECO:0000313" key="3">
    <source>
        <dbReference type="EMBL" id="OAO16213.1"/>
    </source>
</evidence>
<evidence type="ECO:0000313" key="4">
    <source>
        <dbReference type="Proteomes" id="UP000078348"/>
    </source>
</evidence>
<dbReference type="Proteomes" id="UP000078348">
    <property type="component" value="Unassembled WGS sequence"/>
</dbReference>
<dbReference type="OrthoDB" id="245989at2759"/>
<dbReference type="SMART" id="SM00174">
    <property type="entry name" value="RHO"/>
    <property type="match status" value="1"/>
</dbReference>
<reference evidence="3 4" key="1">
    <citation type="submission" date="2016-05" db="EMBL/GenBank/DDBJ databases">
        <title>Nuclear genome of Blastocystis sp. subtype 1 NandII.</title>
        <authorList>
            <person name="Gentekaki E."/>
            <person name="Curtis B."/>
            <person name="Stairs C."/>
            <person name="Eme L."/>
            <person name="Herman E."/>
            <person name="Klimes V."/>
            <person name="Arias M.C."/>
            <person name="Elias M."/>
            <person name="Hilliou F."/>
            <person name="Klute M."/>
            <person name="Malik S.-B."/>
            <person name="Pightling A."/>
            <person name="Rachubinski R."/>
            <person name="Salas D."/>
            <person name="Schlacht A."/>
            <person name="Suga H."/>
            <person name="Archibald J."/>
            <person name="Ball S.G."/>
            <person name="Clark G."/>
            <person name="Dacks J."/>
            <person name="Van Der Giezen M."/>
            <person name="Tsaousis A."/>
            <person name="Roger A."/>
        </authorList>
    </citation>
    <scope>NUCLEOTIDE SEQUENCE [LARGE SCALE GENOMIC DNA]</scope>
    <source>
        <strain evidence="4">ATCC 50177 / NandII</strain>
    </source>
</reference>
<evidence type="ECO:0000256" key="2">
    <source>
        <dbReference type="ARBA" id="ARBA00023134"/>
    </source>
</evidence>
<dbReference type="InterPro" id="IPR027417">
    <property type="entry name" value="P-loop_NTPase"/>
</dbReference>
<comment type="caution">
    <text evidence="3">The sequence shown here is derived from an EMBL/GenBank/DDBJ whole genome shotgun (WGS) entry which is preliminary data.</text>
</comment>
<dbReference type="InterPro" id="IPR001806">
    <property type="entry name" value="Small_GTPase"/>
</dbReference>
<dbReference type="PROSITE" id="PS51417">
    <property type="entry name" value="ARF"/>
    <property type="match status" value="1"/>
</dbReference>
<dbReference type="AlphaFoldDB" id="A0A196SGR5"/>
<dbReference type="GO" id="GO:0003924">
    <property type="term" value="F:GTPase activity"/>
    <property type="evidence" value="ECO:0007669"/>
    <property type="project" value="InterPro"/>
</dbReference>
<dbReference type="InterPro" id="IPR005225">
    <property type="entry name" value="Small_GTP-bd"/>
</dbReference>
<dbReference type="EMBL" id="LXWW01000094">
    <property type="protein sequence ID" value="OAO16213.1"/>
    <property type="molecule type" value="Genomic_DNA"/>
</dbReference>
<keyword evidence="4" id="KW-1185">Reference proteome</keyword>
<dbReference type="SMART" id="SM00176">
    <property type="entry name" value="RAN"/>
    <property type="match status" value="1"/>
</dbReference>
<dbReference type="SMART" id="SM00177">
    <property type="entry name" value="ARF"/>
    <property type="match status" value="1"/>
</dbReference>
<accession>A0A196SGR5</accession>
<keyword evidence="2" id="KW-0342">GTP-binding</keyword>
<proteinExistence type="predicted"/>
<dbReference type="SUPFAM" id="SSF52540">
    <property type="entry name" value="P-loop containing nucleoside triphosphate hydrolases"/>
    <property type="match status" value="1"/>
</dbReference>
<evidence type="ECO:0000256" key="1">
    <source>
        <dbReference type="ARBA" id="ARBA00022741"/>
    </source>
</evidence>
<dbReference type="Gene3D" id="3.40.50.300">
    <property type="entry name" value="P-loop containing nucleotide triphosphate hydrolases"/>
    <property type="match status" value="1"/>
</dbReference>
<dbReference type="NCBIfam" id="TIGR00231">
    <property type="entry name" value="small_GTP"/>
    <property type="match status" value="1"/>
</dbReference>
<dbReference type="PANTHER" id="PTHR47977">
    <property type="entry name" value="RAS-RELATED PROTEIN RAB"/>
    <property type="match status" value="1"/>
</dbReference>
<organism evidence="3 4">
    <name type="scientific">Blastocystis sp. subtype 1 (strain ATCC 50177 / NandII)</name>
    <dbReference type="NCBI Taxonomy" id="478820"/>
    <lineage>
        <taxon>Eukaryota</taxon>
        <taxon>Sar</taxon>
        <taxon>Stramenopiles</taxon>
        <taxon>Bigyra</taxon>
        <taxon>Opalozoa</taxon>
        <taxon>Opalinata</taxon>
        <taxon>Blastocystidae</taxon>
        <taxon>Blastocystis</taxon>
    </lineage>
</organism>
<gene>
    <name evidence="3" type="ORF">AV274_2059</name>
</gene>
<dbReference type="FunFam" id="3.40.50.300:FF:001447">
    <property type="entry name" value="Ras-related protein Rab-1B"/>
    <property type="match status" value="1"/>
</dbReference>
<dbReference type="PROSITE" id="PS51419">
    <property type="entry name" value="RAB"/>
    <property type="match status" value="1"/>
</dbReference>
<sequence>MASTSERIVKVLVVGDTATGKTSIIKQCVYSQFSEEHIATATVDFTVKLMTRGDTTYRVQLWDIAGQDRFQTISRVYYRNAQAAFVVCDCTRKETLTNAVKWTSQVGEKVLLSNGEALPVILLVNKCDIPDNGMTDEEINAVRKQCGIQQWFRTSAKSGENISASMEKMLDEVIAHNAVGVEEPKEDVVVAETAEAPKKGCC</sequence>
<protein>
    <submittedName>
        <fullName evidence="3">Rab32 family GTPase</fullName>
    </submittedName>
</protein>
<dbReference type="GO" id="GO:0005525">
    <property type="term" value="F:GTP binding"/>
    <property type="evidence" value="ECO:0007669"/>
    <property type="project" value="UniProtKB-KW"/>
</dbReference>
<dbReference type="PROSITE" id="PS51421">
    <property type="entry name" value="RAS"/>
    <property type="match status" value="1"/>
</dbReference>
<dbReference type="InterPro" id="IPR050227">
    <property type="entry name" value="Rab"/>
</dbReference>